<keyword evidence="1" id="KW-0472">Membrane</keyword>
<evidence type="ECO:0000313" key="2">
    <source>
        <dbReference type="EMBL" id="TSC65023.1"/>
    </source>
</evidence>
<keyword evidence="1" id="KW-0812">Transmembrane</keyword>
<accession>A0A554J9L7</accession>
<feature type="transmembrane region" description="Helical" evidence="1">
    <location>
        <begin position="30"/>
        <end position="52"/>
    </location>
</feature>
<name>A0A554J9L7_9BACT</name>
<organism evidence="2 3">
    <name type="scientific">Candidatus Berkelbacteria bacterium Gr01-1014_85</name>
    <dbReference type="NCBI Taxonomy" id="2017150"/>
    <lineage>
        <taxon>Bacteria</taxon>
        <taxon>Candidatus Berkelbacteria</taxon>
    </lineage>
</organism>
<feature type="transmembrane region" description="Helical" evidence="1">
    <location>
        <begin position="59"/>
        <end position="78"/>
    </location>
</feature>
<protein>
    <submittedName>
        <fullName evidence="2">Uncharacterized protein</fullName>
    </submittedName>
</protein>
<sequence length="177" mass="20255">MSSKQPDNFSFRGQRPNESVVLFLHQHPLALLKAGLIGVVIIALMTGVIMIWQFSRPAMIALTALSALLLLHLLYNWFLWWNSHYLITDQRLISVRQQSLFNKRIDDYGLEKIQSVSSEISGLFGNFMNFGTLYLVIIGLTDPIRLVYIEDPLMVHETVNELTQSQNSASRPPRRQV</sequence>
<dbReference type="EMBL" id="VMFD01000070">
    <property type="protein sequence ID" value="TSC65023.1"/>
    <property type="molecule type" value="Genomic_DNA"/>
</dbReference>
<dbReference type="AlphaFoldDB" id="A0A554J9L7"/>
<evidence type="ECO:0000256" key="1">
    <source>
        <dbReference type="SAM" id="Phobius"/>
    </source>
</evidence>
<keyword evidence="1" id="KW-1133">Transmembrane helix</keyword>
<dbReference type="Proteomes" id="UP000316253">
    <property type="component" value="Unassembled WGS sequence"/>
</dbReference>
<evidence type="ECO:0000313" key="3">
    <source>
        <dbReference type="Proteomes" id="UP000316253"/>
    </source>
</evidence>
<reference evidence="2 3" key="1">
    <citation type="submission" date="2017-08" db="EMBL/GenBank/DDBJ databases">
        <title>Mechanisms for carbon and nitrogen cycling indicate functional differentiation within the Candidate Phyla Radiation.</title>
        <authorList>
            <person name="Danczak R.E."/>
            <person name="Johnston M.D."/>
            <person name="Kenah C."/>
            <person name="Slattery M."/>
            <person name="Wrighton K.C."/>
            <person name="Wilkins M.J."/>
        </authorList>
    </citation>
    <scope>NUCLEOTIDE SEQUENCE [LARGE SCALE GENOMIC DNA]</scope>
    <source>
        <strain evidence="2">Gr01-1014_85</strain>
    </source>
</reference>
<gene>
    <name evidence="2" type="ORF">CEO22_627</name>
</gene>
<comment type="caution">
    <text evidence="2">The sequence shown here is derived from an EMBL/GenBank/DDBJ whole genome shotgun (WGS) entry which is preliminary data.</text>
</comment>
<feature type="transmembrane region" description="Helical" evidence="1">
    <location>
        <begin position="120"/>
        <end position="140"/>
    </location>
</feature>
<proteinExistence type="predicted"/>